<dbReference type="Proteomes" id="UP000825935">
    <property type="component" value="Chromosome 26"/>
</dbReference>
<evidence type="ECO:0000256" key="1">
    <source>
        <dbReference type="SAM" id="MobiDB-lite"/>
    </source>
</evidence>
<reference evidence="2" key="1">
    <citation type="submission" date="2021-08" db="EMBL/GenBank/DDBJ databases">
        <title>WGS assembly of Ceratopteris richardii.</title>
        <authorList>
            <person name="Marchant D.B."/>
            <person name="Chen G."/>
            <person name="Jenkins J."/>
            <person name="Shu S."/>
            <person name="Leebens-Mack J."/>
            <person name="Grimwood J."/>
            <person name="Schmutz J."/>
            <person name="Soltis P."/>
            <person name="Soltis D."/>
            <person name="Chen Z.-H."/>
        </authorList>
    </citation>
    <scope>NUCLEOTIDE SEQUENCE</scope>
    <source>
        <strain evidence="2">Whitten #5841</strain>
        <tissue evidence="2">Leaf</tissue>
    </source>
</reference>
<protein>
    <submittedName>
        <fullName evidence="2">Uncharacterized protein</fullName>
    </submittedName>
</protein>
<keyword evidence="3" id="KW-1185">Reference proteome</keyword>
<feature type="compositionally biased region" description="Basic and acidic residues" evidence="1">
    <location>
        <begin position="117"/>
        <end position="149"/>
    </location>
</feature>
<feature type="compositionally biased region" description="Basic and acidic residues" evidence="1">
    <location>
        <begin position="81"/>
        <end position="98"/>
    </location>
</feature>
<evidence type="ECO:0000313" key="3">
    <source>
        <dbReference type="Proteomes" id="UP000825935"/>
    </source>
</evidence>
<dbReference type="AlphaFoldDB" id="A0A8T2RL09"/>
<comment type="caution">
    <text evidence="2">The sequence shown here is derived from an EMBL/GenBank/DDBJ whole genome shotgun (WGS) entry which is preliminary data.</text>
</comment>
<gene>
    <name evidence="2" type="ORF">KP509_26G053900</name>
</gene>
<organism evidence="2 3">
    <name type="scientific">Ceratopteris richardii</name>
    <name type="common">Triangle waterfern</name>
    <dbReference type="NCBI Taxonomy" id="49495"/>
    <lineage>
        <taxon>Eukaryota</taxon>
        <taxon>Viridiplantae</taxon>
        <taxon>Streptophyta</taxon>
        <taxon>Embryophyta</taxon>
        <taxon>Tracheophyta</taxon>
        <taxon>Polypodiopsida</taxon>
        <taxon>Polypodiidae</taxon>
        <taxon>Polypodiales</taxon>
        <taxon>Pteridineae</taxon>
        <taxon>Pteridaceae</taxon>
        <taxon>Parkerioideae</taxon>
        <taxon>Ceratopteris</taxon>
    </lineage>
</organism>
<sequence>MAGTALSEERNMHRDCRGRRQRCIRTGQSAGERERERAAISVASTWVRTDWRSAELGQALRTRIWSYAKRRNKRKEKKRNTKGEKRENKEKRKNEKERKKNKRKRRRNEKKQRGTKRKSEIGGRRDKKEWKADRSDIKAKSKDMETKDS</sequence>
<feature type="compositionally biased region" description="Basic residues" evidence="1">
    <location>
        <begin position="99"/>
        <end position="116"/>
    </location>
</feature>
<feature type="region of interest" description="Disordered" evidence="1">
    <location>
        <begin position="1"/>
        <end position="37"/>
    </location>
</feature>
<dbReference type="EMBL" id="CM035431">
    <property type="protein sequence ID" value="KAH7297109.1"/>
    <property type="molecule type" value="Genomic_DNA"/>
</dbReference>
<evidence type="ECO:0000313" key="2">
    <source>
        <dbReference type="EMBL" id="KAH7297109.1"/>
    </source>
</evidence>
<feature type="region of interest" description="Disordered" evidence="1">
    <location>
        <begin position="63"/>
        <end position="149"/>
    </location>
</feature>
<feature type="compositionally biased region" description="Basic residues" evidence="1">
    <location>
        <begin position="68"/>
        <end position="80"/>
    </location>
</feature>
<accession>A0A8T2RL09</accession>
<name>A0A8T2RL09_CERRI</name>
<proteinExistence type="predicted"/>